<dbReference type="Proteomes" id="UP001147148">
    <property type="component" value="Unassembled WGS sequence"/>
</dbReference>
<proteinExistence type="predicted"/>
<accession>A0ABT5X3X9</accession>
<evidence type="ECO:0000313" key="2">
    <source>
        <dbReference type="EMBL" id="MDF0480690.1"/>
    </source>
</evidence>
<evidence type="ECO:0000313" key="3">
    <source>
        <dbReference type="Proteomes" id="UP001147148"/>
    </source>
</evidence>
<evidence type="ECO:0000256" key="1">
    <source>
        <dbReference type="SAM" id="Phobius"/>
    </source>
</evidence>
<gene>
    <name evidence="2" type="ORF">OL233_10400</name>
</gene>
<organism evidence="2 3">
    <name type="scientific">Vagococcus proximus</name>
    <dbReference type="NCBI Taxonomy" id="2991417"/>
    <lineage>
        <taxon>Bacteria</taxon>
        <taxon>Bacillati</taxon>
        <taxon>Bacillota</taxon>
        <taxon>Bacilli</taxon>
        <taxon>Lactobacillales</taxon>
        <taxon>Enterococcaceae</taxon>
        <taxon>Vagococcus</taxon>
    </lineage>
</organism>
<dbReference type="RefSeq" id="WP_275472243.1">
    <property type="nucleotide sequence ID" value="NZ_JAPDSH010000009.1"/>
</dbReference>
<dbReference type="EMBL" id="JAPDSH010000009">
    <property type="protein sequence ID" value="MDF0480690.1"/>
    <property type="molecule type" value="Genomic_DNA"/>
</dbReference>
<feature type="transmembrane region" description="Helical" evidence="1">
    <location>
        <begin position="6"/>
        <end position="26"/>
    </location>
</feature>
<keyword evidence="1" id="KW-0472">Membrane</keyword>
<keyword evidence="1" id="KW-1133">Transmembrane helix</keyword>
<keyword evidence="1" id="KW-0812">Transmembrane</keyword>
<reference evidence="2" key="1">
    <citation type="submission" date="2022-10" db="EMBL/GenBank/DDBJ databases">
        <title>Vagococcus sp. isolated from poultry meat.</title>
        <authorList>
            <person name="Johansson P."/>
            <person name="Bjorkroth J."/>
        </authorList>
    </citation>
    <scope>NUCLEOTIDE SEQUENCE</scope>
    <source>
        <strain evidence="2">PNs007</strain>
    </source>
</reference>
<name>A0ABT5X3X9_9ENTE</name>
<comment type="caution">
    <text evidence="2">The sequence shown here is derived from an EMBL/GenBank/DDBJ whole genome shotgun (WGS) entry which is preliminary data.</text>
</comment>
<sequence length="66" mass="7321">MKIKQVILGITLVVVIGLSGLLVYLSQLSTPTSVEKQTKATETEEFESKIYDKNGKLVYSSEETNK</sequence>
<protein>
    <submittedName>
        <fullName evidence="2">Uncharacterized protein</fullName>
    </submittedName>
</protein>
<keyword evidence="3" id="KW-1185">Reference proteome</keyword>